<protein>
    <submittedName>
        <fullName evidence="1">Uncharacterized protein</fullName>
    </submittedName>
</protein>
<dbReference type="EMBL" id="JANSHE010002411">
    <property type="protein sequence ID" value="KAJ2992149.1"/>
    <property type="molecule type" value="Genomic_DNA"/>
</dbReference>
<evidence type="ECO:0000313" key="1">
    <source>
        <dbReference type="EMBL" id="KAJ2992149.1"/>
    </source>
</evidence>
<comment type="caution">
    <text evidence="1">The sequence shown here is derived from an EMBL/GenBank/DDBJ whole genome shotgun (WGS) entry which is preliminary data.</text>
</comment>
<accession>A0ACC1PJ43</accession>
<organism evidence="1 2">
    <name type="scientific">Trametes sanguinea</name>
    <dbReference type="NCBI Taxonomy" id="158606"/>
    <lineage>
        <taxon>Eukaryota</taxon>
        <taxon>Fungi</taxon>
        <taxon>Dikarya</taxon>
        <taxon>Basidiomycota</taxon>
        <taxon>Agaricomycotina</taxon>
        <taxon>Agaricomycetes</taxon>
        <taxon>Polyporales</taxon>
        <taxon>Polyporaceae</taxon>
        <taxon>Trametes</taxon>
    </lineage>
</organism>
<gene>
    <name evidence="1" type="ORF">NUW54_g8003</name>
</gene>
<reference evidence="1" key="1">
    <citation type="submission" date="2022-08" db="EMBL/GenBank/DDBJ databases">
        <title>Genome Sequence of Pycnoporus sanguineus.</title>
        <authorList>
            <person name="Buettner E."/>
        </authorList>
    </citation>
    <scope>NUCLEOTIDE SEQUENCE</scope>
    <source>
        <strain evidence="1">CG-C14</strain>
    </source>
</reference>
<dbReference type="Proteomes" id="UP001144978">
    <property type="component" value="Unassembled WGS sequence"/>
</dbReference>
<sequence length="759" mass="81327">MSRGGETPDDTTNLLNIPTYFRSPVNTLVASLQETPSEPDITSHDVLDAYSTFILRISTVARSLLHCNDARSLQCVRGSSTSLSRCIQRDIRLALADPLAVAKSQTSATSSWLEAGLSDEQIYSARTTSAVCQSAFNLLSNIFSFPALYSLFPDHVLRHLLKDVLTVVQAPELPSLDDVKIRSLAGFALATLQLPAEIVQANRSDIMEYLKDWALTMSPQLQACGIIHNMLSTYPHIFLRASAELLPDILSKLTSTTAAGRMDAAIALAGFALAFLTTSGRTVDFEIASVHMIVHKFIRSQMPSSRRGPNQPTPNPLPDCIAHAAKGSPTESNGNSPRWAIAVICCLIVLSGQGIFTGQRAFRLVLNTVEQVARTKNPVGIDLVACVWKCLAWTFFQLPHHDTSVTGGSGSLPDSQREVIFNLACYTTPPHPLLPQVFAGNLAYSTTDEGLKAFFAPVQADVLSAQVIMRSGNRSAGYGFVSFTTAEAAQKAVELLDKKELDGRPVIVEVAKPADQKDKEKKQRRPKRRTGRRGSKSVPGEVSEAEANGEASTDANKAEGASPANGDAAKPKKKKKARKPKRKSAAATSEGEAPASGAEGATSGAEGTGEKKPRQRKPRTPRPARPAGEDPQGEPSKSVLFVANLGFNIDDEGLAKLFTDAGIKVNSARIVRRRWGKPRKSKGYGFVDVGDEEEQKKAIEALQGKEVGGRAIAVKIAVNTQHEDGDASDSGAPNDAAPTEEKKEEKAPEAAPDAAPVAA</sequence>
<name>A0ACC1PJ43_9APHY</name>
<proteinExistence type="predicted"/>
<evidence type="ECO:0000313" key="2">
    <source>
        <dbReference type="Proteomes" id="UP001144978"/>
    </source>
</evidence>
<keyword evidence="2" id="KW-1185">Reference proteome</keyword>